<dbReference type="InterPro" id="IPR010987">
    <property type="entry name" value="Glutathione-S-Trfase_C-like"/>
</dbReference>
<dbReference type="PANTHER" id="PTHR43969">
    <property type="entry name" value="GLUTATHIONE S TRANSFERASE D10, ISOFORM A-RELATED"/>
    <property type="match status" value="1"/>
</dbReference>
<dbReference type="Proteomes" id="UP001154078">
    <property type="component" value="Chromosome 1"/>
</dbReference>
<gene>
    <name evidence="4" type="ORF">MELIAE_LOCUS508</name>
</gene>
<feature type="domain" description="GST N-terminal" evidence="2">
    <location>
        <begin position="1"/>
        <end position="82"/>
    </location>
</feature>
<dbReference type="SFLD" id="SFLDS00019">
    <property type="entry name" value="Glutathione_Transferase_(cytos"/>
    <property type="match status" value="1"/>
</dbReference>
<organism evidence="4 5">
    <name type="scientific">Brassicogethes aeneus</name>
    <name type="common">Rape pollen beetle</name>
    <name type="synonym">Meligethes aeneus</name>
    <dbReference type="NCBI Taxonomy" id="1431903"/>
    <lineage>
        <taxon>Eukaryota</taxon>
        <taxon>Metazoa</taxon>
        <taxon>Ecdysozoa</taxon>
        <taxon>Arthropoda</taxon>
        <taxon>Hexapoda</taxon>
        <taxon>Insecta</taxon>
        <taxon>Pterygota</taxon>
        <taxon>Neoptera</taxon>
        <taxon>Endopterygota</taxon>
        <taxon>Coleoptera</taxon>
        <taxon>Polyphaga</taxon>
        <taxon>Cucujiformia</taxon>
        <taxon>Nitidulidae</taxon>
        <taxon>Meligethinae</taxon>
        <taxon>Brassicogethes</taxon>
    </lineage>
</organism>
<dbReference type="SUPFAM" id="SSF52833">
    <property type="entry name" value="Thioredoxin-like"/>
    <property type="match status" value="1"/>
</dbReference>
<evidence type="ECO:0000259" key="2">
    <source>
        <dbReference type="PROSITE" id="PS50404"/>
    </source>
</evidence>
<reference evidence="4" key="1">
    <citation type="submission" date="2021-12" db="EMBL/GenBank/DDBJ databases">
        <authorList>
            <person name="King R."/>
        </authorList>
    </citation>
    <scope>NUCLEOTIDE SEQUENCE</scope>
</reference>
<dbReference type="PANTHER" id="PTHR43969:SF8">
    <property type="entry name" value="GLUTATHIONE S TRANSFERASE E13, ISOFORM A-RELATED"/>
    <property type="match status" value="1"/>
</dbReference>
<dbReference type="PROSITE" id="PS50404">
    <property type="entry name" value="GST_NTER"/>
    <property type="match status" value="1"/>
</dbReference>
<dbReference type="OrthoDB" id="2309723at2759"/>
<accession>A0A9P0FBP6</accession>
<keyword evidence="5" id="KW-1185">Reference proteome</keyword>
<dbReference type="SFLD" id="SFLDG01153">
    <property type="entry name" value="Main.4:_Theta-like"/>
    <property type="match status" value="1"/>
</dbReference>
<dbReference type="InterPro" id="IPR036249">
    <property type="entry name" value="Thioredoxin-like_sf"/>
</dbReference>
<sequence>MSPKLYMIKASPPARAVFLTAKALNLDLDLINVDLLTKEQLKPEFLNINPQHTVPVLDDDGFILVDSHAINVYLAEKYGKNSTLYPNDIKERAIVNHRLHFDNGTLFVRMANIVRGVLYNNEKTIPKEKIDAVLEAYKILEAFLQSYPWMAGQQMTVADLAIVSTVTSVNVFVPINEEYPKLASWLKKMEALPYYSANKEGLEMFTCIMKSKMGN</sequence>
<dbReference type="InterPro" id="IPR004045">
    <property type="entry name" value="Glutathione_S-Trfase_N"/>
</dbReference>
<dbReference type="FunFam" id="3.40.30.10:FF:000034">
    <property type="entry name" value="glutathione S-transferase 1"/>
    <property type="match status" value="1"/>
</dbReference>
<protein>
    <submittedName>
        <fullName evidence="4">Uncharacterized protein</fullName>
    </submittedName>
</protein>
<dbReference type="SUPFAM" id="SSF47616">
    <property type="entry name" value="GST C-terminal domain-like"/>
    <property type="match status" value="1"/>
</dbReference>
<dbReference type="GO" id="GO:0006749">
    <property type="term" value="P:glutathione metabolic process"/>
    <property type="evidence" value="ECO:0007669"/>
    <property type="project" value="TreeGrafter"/>
</dbReference>
<evidence type="ECO:0000313" key="4">
    <source>
        <dbReference type="EMBL" id="CAH0546314.1"/>
    </source>
</evidence>
<dbReference type="AlphaFoldDB" id="A0A9P0FBP6"/>
<dbReference type="SFLD" id="SFLDG00358">
    <property type="entry name" value="Main_(cytGST)"/>
    <property type="match status" value="1"/>
</dbReference>
<evidence type="ECO:0000259" key="3">
    <source>
        <dbReference type="PROSITE" id="PS50405"/>
    </source>
</evidence>
<dbReference type="Gene3D" id="3.40.30.10">
    <property type="entry name" value="Glutaredoxin"/>
    <property type="match status" value="1"/>
</dbReference>
<dbReference type="InterPro" id="IPR004046">
    <property type="entry name" value="GST_C"/>
</dbReference>
<evidence type="ECO:0000313" key="5">
    <source>
        <dbReference type="Proteomes" id="UP001154078"/>
    </source>
</evidence>
<name>A0A9P0FBP6_BRAAE</name>
<dbReference type="FunFam" id="1.20.1050.10:FF:000007">
    <property type="entry name" value="Glutathione S-transferase 1-1"/>
    <property type="match status" value="1"/>
</dbReference>
<evidence type="ECO:0000256" key="1">
    <source>
        <dbReference type="ARBA" id="ARBA00011738"/>
    </source>
</evidence>
<dbReference type="GO" id="GO:0004364">
    <property type="term" value="F:glutathione transferase activity"/>
    <property type="evidence" value="ECO:0007669"/>
    <property type="project" value="TreeGrafter"/>
</dbReference>
<dbReference type="Pfam" id="PF00043">
    <property type="entry name" value="GST_C"/>
    <property type="match status" value="1"/>
</dbReference>
<proteinExistence type="predicted"/>
<dbReference type="InterPro" id="IPR040079">
    <property type="entry name" value="Glutathione_S-Trfase"/>
</dbReference>
<dbReference type="CDD" id="cd03045">
    <property type="entry name" value="GST_N_Delta_Epsilon"/>
    <property type="match status" value="1"/>
</dbReference>
<dbReference type="InterPro" id="IPR036282">
    <property type="entry name" value="Glutathione-S-Trfase_C_sf"/>
</dbReference>
<dbReference type="PROSITE" id="PS50405">
    <property type="entry name" value="GST_CTER"/>
    <property type="match status" value="1"/>
</dbReference>
<comment type="subunit">
    <text evidence="1">Homodimer.</text>
</comment>
<dbReference type="CDD" id="cd03177">
    <property type="entry name" value="GST_C_Delta_Epsilon"/>
    <property type="match status" value="1"/>
</dbReference>
<dbReference type="EMBL" id="OV121132">
    <property type="protein sequence ID" value="CAH0546314.1"/>
    <property type="molecule type" value="Genomic_DNA"/>
</dbReference>
<feature type="domain" description="GST C-terminal" evidence="3">
    <location>
        <begin position="88"/>
        <end position="208"/>
    </location>
</feature>
<dbReference type="Pfam" id="PF13417">
    <property type="entry name" value="GST_N_3"/>
    <property type="match status" value="1"/>
</dbReference>
<dbReference type="Gene3D" id="1.20.1050.10">
    <property type="match status" value="1"/>
</dbReference>